<protein>
    <submittedName>
        <fullName evidence="7">Putative membrane protein YccC</fullName>
    </submittedName>
</protein>
<evidence type="ECO:0000256" key="5">
    <source>
        <dbReference type="SAM" id="Phobius"/>
    </source>
</evidence>
<comment type="subcellular location">
    <subcellularLocation>
        <location evidence="1">Membrane</location>
        <topology evidence="1">Multi-pass membrane protein</topology>
    </subcellularLocation>
</comment>
<evidence type="ECO:0000256" key="2">
    <source>
        <dbReference type="ARBA" id="ARBA00022692"/>
    </source>
</evidence>
<dbReference type="Proteomes" id="UP000537592">
    <property type="component" value="Unassembled WGS sequence"/>
</dbReference>
<evidence type="ECO:0000259" key="6">
    <source>
        <dbReference type="Pfam" id="PF13515"/>
    </source>
</evidence>
<gene>
    <name evidence="7" type="ORF">FHS81_001249</name>
</gene>
<evidence type="ECO:0000256" key="1">
    <source>
        <dbReference type="ARBA" id="ARBA00004141"/>
    </source>
</evidence>
<reference evidence="7 8" key="1">
    <citation type="submission" date="2020-08" db="EMBL/GenBank/DDBJ databases">
        <title>Genomic Encyclopedia of Type Strains, Phase IV (KMG-IV): sequencing the most valuable type-strain genomes for metagenomic binning, comparative biology and taxonomic classification.</title>
        <authorList>
            <person name="Goeker M."/>
        </authorList>
    </citation>
    <scope>NUCLEOTIDE SEQUENCE [LARGE SCALE GENOMIC DNA]</scope>
    <source>
        <strain evidence="7 8">DSM 28760</strain>
    </source>
</reference>
<accession>A0A7W6EFZ8</accession>
<dbReference type="EMBL" id="JACICC010000002">
    <property type="protein sequence ID" value="MBB3809179.1"/>
    <property type="molecule type" value="Genomic_DNA"/>
</dbReference>
<comment type="caution">
    <text evidence="7">The sequence shown here is derived from an EMBL/GenBank/DDBJ whole genome shotgun (WGS) entry which is preliminary data.</text>
</comment>
<dbReference type="RefSeq" id="WP_183751165.1">
    <property type="nucleotide sequence ID" value="NZ_JACICC010000002.1"/>
</dbReference>
<dbReference type="AlphaFoldDB" id="A0A7W6EFZ8"/>
<evidence type="ECO:0000313" key="7">
    <source>
        <dbReference type="EMBL" id="MBB3809179.1"/>
    </source>
</evidence>
<sequence length="185" mass="19749">MPTRNALIGHAAFVLRCSLAAMASYELALMVGLHHPVWASVSAVIVSQASLNETQNAVLWRLAGTMTGIVVAVAVGTALAALSVDIAVQIGCGVALCAAGVRRWPDLKVAMWTVPIVYLSDNQHMPIAEAGFWRGVEVGLGGLVGAALHWLAEAVASRLHLPVGWRGRRHHHRHETVKEARHSDP</sequence>
<organism evidence="7 8">
    <name type="scientific">Pseudochelatococcus contaminans</name>
    <dbReference type="NCBI Taxonomy" id="1538103"/>
    <lineage>
        <taxon>Bacteria</taxon>
        <taxon>Pseudomonadati</taxon>
        <taxon>Pseudomonadota</taxon>
        <taxon>Alphaproteobacteria</taxon>
        <taxon>Hyphomicrobiales</taxon>
        <taxon>Chelatococcaceae</taxon>
        <taxon>Pseudochelatococcus</taxon>
    </lineage>
</organism>
<feature type="domain" description="Integral membrane bound transporter" evidence="6">
    <location>
        <begin position="27"/>
        <end position="146"/>
    </location>
</feature>
<dbReference type="Pfam" id="PF13515">
    <property type="entry name" value="FUSC_2"/>
    <property type="match status" value="1"/>
</dbReference>
<evidence type="ECO:0000256" key="4">
    <source>
        <dbReference type="ARBA" id="ARBA00023136"/>
    </source>
</evidence>
<feature type="transmembrane region" description="Helical" evidence="5">
    <location>
        <begin position="58"/>
        <end position="80"/>
    </location>
</feature>
<evidence type="ECO:0000313" key="8">
    <source>
        <dbReference type="Proteomes" id="UP000537592"/>
    </source>
</evidence>
<proteinExistence type="predicted"/>
<keyword evidence="4 5" id="KW-0472">Membrane</keyword>
<name>A0A7W6EFZ8_9HYPH</name>
<keyword evidence="8" id="KW-1185">Reference proteome</keyword>
<keyword evidence="3 5" id="KW-1133">Transmembrane helix</keyword>
<keyword evidence="2 5" id="KW-0812">Transmembrane</keyword>
<evidence type="ECO:0000256" key="3">
    <source>
        <dbReference type="ARBA" id="ARBA00022989"/>
    </source>
</evidence>
<dbReference type="InterPro" id="IPR049453">
    <property type="entry name" value="Memb_transporter_dom"/>
</dbReference>
<dbReference type="GO" id="GO:0016020">
    <property type="term" value="C:membrane"/>
    <property type="evidence" value="ECO:0007669"/>
    <property type="project" value="UniProtKB-SubCell"/>
</dbReference>